<feature type="domain" description="Glycosyltransferase RgtA/B/C/D-like" evidence="9">
    <location>
        <begin position="145"/>
        <end position="256"/>
    </location>
</feature>
<dbReference type="InterPro" id="IPR038731">
    <property type="entry name" value="RgtA/B/C-like"/>
</dbReference>
<evidence type="ECO:0000256" key="8">
    <source>
        <dbReference type="SAM" id="Phobius"/>
    </source>
</evidence>
<feature type="transmembrane region" description="Helical" evidence="8">
    <location>
        <begin position="383"/>
        <end position="400"/>
    </location>
</feature>
<comment type="subcellular location">
    <subcellularLocation>
        <location evidence="1">Cell membrane</location>
        <topology evidence="1">Multi-pass membrane protein</topology>
    </subcellularLocation>
</comment>
<sequence>MAGAARSVCRRARRQVRRDLREDPYLLYVLCSAAVLAGFWFWHLAPNFATRDERDRLLDVLVAYGTVVDDPSVASLQEGVTWGRTAFAGTFYLYAVVLLPVVAATLLLGRVDVLTGFVSPDDSFRYWQLWHDTPEWFWMACIVLARLANVAFAVGAVYVTYRIGTTIRDRPTGRLAAVLLTVTFGFLVLAHEAGEDVPALFFFLLAFYYTVQYTETGAPRRFLAGCLTGALAIAFKLTAAPIVVVLVVGYALRVHTTGNYRPALGHAKVLVAGGALGAVTIVLCFPSVLVSASFDPLVDRVLGESVGRTYSETGPDAPVWWWFLRGYVNGLGLPLFVGSVVGVLASVRSVGRRTTAAGVTLALVGLGSYLLLFSQWHDFRVHHLLPTFPLLAVVLASSLSRLRVRRPSVARALVACLVLTSGAYAAVGTAGYASQPRDAAVTWLDANASPNATLGVSRNDFQDTAIPHGMAVERFHDDDRAGVDVDPCPTYLQVTRRDLLNLREEFRFGYDPERASYLENLVAGQYNYELVEEFGPRPPAFVPQRPTPGSLSDLVPLGVVPRVDQYGDEQELGPNQYTAILERTGACGL</sequence>
<feature type="transmembrane region" description="Helical" evidence="8">
    <location>
        <begin position="412"/>
        <end position="433"/>
    </location>
</feature>
<feature type="transmembrane region" description="Helical" evidence="8">
    <location>
        <begin position="319"/>
        <end position="344"/>
    </location>
</feature>
<dbReference type="EC" id="2.4.-.-" evidence="10"/>
<keyword evidence="4 10" id="KW-0808">Transferase</keyword>
<keyword evidence="7 8" id="KW-0472">Membrane</keyword>
<keyword evidence="3 10" id="KW-0328">Glycosyltransferase</keyword>
<evidence type="ECO:0000256" key="4">
    <source>
        <dbReference type="ARBA" id="ARBA00022679"/>
    </source>
</evidence>
<dbReference type="GO" id="GO:0008610">
    <property type="term" value="P:lipid biosynthetic process"/>
    <property type="evidence" value="ECO:0007669"/>
    <property type="project" value="UniProtKB-ARBA"/>
</dbReference>
<keyword evidence="11" id="KW-1185">Reference proteome</keyword>
<comment type="caution">
    <text evidence="10">The sequence shown here is derived from an EMBL/GenBank/DDBJ whole genome shotgun (WGS) entry which is preliminary data.</text>
</comment>
<protein>
    <submittedName>
        <fullName evidence="10">ArnT family glycosyltransferase</fullName>
        <ecNumber evidence="10">2.4.-.-</ecNumber>
    </submittedName>
</protein>
<dbReference type="RefSeq" id="WP_250874013.1">
    <property type="nucleotide sequence ID" value="NZ_JALXFV010000005.1"/>
</dbReference>
<gene>
    <name evidence="10" type="ORF">ACFSBT_12285</name>
</gene>
<feature type="transmembrane region" description="Helical" evidence="8">
    <location>
        <begin position="25"/>
        <end position="45"/>
    </location>
</feature>
<evidence type="ECO:0000256" key="7">
    <source>
        <dbReference type="ARBA" id="ARBA00023136"/>
    </source>
</evidence>
<dbReference type="PANTHER" id="PTHR33908:SF11">
    <property type="entry name" value="MEMBRANE PROTEIN"/>
    <property type="match status" value="1"/>
</dbReference>
<evidence type="ECO:0000256" key="6">
    <source>
        <dbReference type="ARBA" id="ARBA00022989"/>
    </source>
</evidence>
<evidence type="ECO:0000256" key="3">
    <source>
        <dbReference type="ARBA" id="ARBA00022676"/>
    </source>
</evidence>
<keyword evidence="5 8" id="KW-0812">Transmembrane</keyword>
<dbReference type="EMBL" id="JBHUDC010000005">
    <property type="protein sequence ID" value="MFD1514059.1"/>
    <property type="molecule type" value="Genomic_DNA"/>
</dbReference>
<keyword evidence="6 8" id="KW-1133">Transmembrane helix</keyword>
<evidence type="ECO:0000313" key="10">
    <source>
        <dbReference type="EMBL" id="MFD1514059.1"/>
    </source>
</evidence>
<dbReference type="Proteomes" id="UP001597187">
    <property type="component" value="Unassembled WGS sequence"/>
</dbReference>
<dbReference type="AlphaFoldDB" id="A0ABD6AWR7"/>
<feature type="transmembrane region" description="Helical" evidence="8">
    <location>
        <begin position="356"/>
        <end position="377"/>
    </location>
</feature>
<dbReference type="GO" id="GO:0005886">
    <property type="term" value="C:plasma membrane"/>
    <property type="evidence" value="ECO:0007669"/>
    <property type="project" value="UniProtKB-SubCell"/>
</dbReference>
<proteinExistence type="predicted"/>
<evidence type="ECO:0000256" key="2">
    <source>
        <dbReference type="ARBA" id="ARBA00022475"/>
    </source>
</evidence>
<feature type="transmembrane region" description="Helical" evidence="8">
    <location>
        <begin position="173"/>
        <end position="191"/>
    </location>
</feature>
<accession>A0ABD6AWR7</accession>
<organism evidence="10 11">
    <name type="scientific">Halomarina rubra</name>
    <dbReference type="NCBI Taxonomy" id="2071873"/>
    <lineage>
        <taxon>Archaea</taxon>
        <taxon>Methanobacteriati</taxon>
        <taxon>Methanobacteriota</taxon>
        <taxon>Stenosarchaea group</taxon>
        <taxon>Halobacteria</taxon>
        <taxon>Halobacteriales</taxon>
        <taxon>Natronomonadaceae</taxon>
        <taxon>Halomarina</taxon>
    </lineage>
</organism>
<evidence type="ECO:0000256" key="5">
    <source>
        <dbReference type="ARBA" id="ARBA00022692"/>
    </source>
</evidence>
<feature type="transmembrane region" description="Helical" evidence="8">
    <location>
        <begin position="269"/>
        <end position="294"/>
    </location>
</feature>
<evidence type="ECO:0000313" key="11">
    <source>
        <dbReference type="Proteomes" id="UP001597187"/>
    </source>
</evidence>
<keyword evidence="2" id="KW-1003">Cell membrane</keyword>
<feature type="transmembrane region" description="Helical" evidence="8">
    <location>
        <begin position="136"/>
        <end position="161"/>
    </location>
</feature>
<dbReference type="InterPro" id="IPR050297">
    <property type="entry name" value="LipidA_mod_glycosyltrf_83"/>
</dbReference>
<feature type="transmembrane region" description="Helical" evidence="8">
    <location>
        <begin position="222"/>
        <end position="248"/>
    </location>
</feature>
<dbReference type="Pfam" id="PF13231">
    <property type="entry name" value="PMT_2"/>
    <property type="match status" value="1"/>
</dbReference>
<evidence type="ECO:0000256" key="1">
    <source>
        <dbReference type="ARBA" id="ARBA00004651"/>
    </source>
</evidence>
<evidence type="ECO:0000259" key="9">
    <source>
        <dbReference type="Pfam" id="PF13231"/>
    </source>
</evidence>
<name>A0ABD6AWR7_9EURY</name>
<dbReference type="PANTHER" id="PTHR33908">
    <property type="entry name" value="MANNOSYLTRANSFERASE YKCB-RELATED"/>
    <property type="match status" value="1"/>
</dbReference>
<dbReference type="GO" id="GO:0016757">
    <property type="term" value="F:glycosyltransferase activity"/>
    <property type="evidence" value="ECO:0007669"/>
    <property type="project" value="UniProtKB-KW"/>
</dbReference>
<reference evidence="10 11" key="1">
    <citation type="journal article" date="2019" name="Int. J. Syst. Evol. Microbiol.">
        <title>The Global Catalogue of Microorganisms (GCM) 10K type strain sequencing project: providing services to taxonomists for standard genome sequencing and annotation.</title>
        <authorList>
            <consortium name="The Broad Institute Genomics Platform"/>
            <consortium name="The Broad Institute Genome Sequencing Center for Infectious Disease"/>
            <person name="Wu L."/>
            <person name="Ma J."/>
        </authorList>
    </citation>
    <scope>NUCLEOTIDE SEQUENCE [LARGE SCALE GENOMIC DNA]</scope>
    <source>
        <strain evidence="10 11">CGMCC 1.12563</strain>
    </source>
</reference>
<feature type="transmembrane region" description="Helical" evidence="8">
    <location>
        <begin position="91"/>
        <end position="111"/>
    </location>
</feature>